<feature type="transmembrane region" description="Helical" evidence="1">
    <location>
        <begin position="118"/>
        <end position="137"/>
    </location>
</feature>
<dbReference type="Pfam" id="PF01148">
    <property type="entry name" value="CTP_transf_1"/>
    <property type="match status" value="1"/>
</dbReference>
<feature type="transmembrane region" description="Helical" evidence="1">
    <location>
        <begin position="12"/>
        <end position="30"/>
    </location>
</feature>
<keyword evidence="1" id="KW-0472">Membrane</keyword>
<proteinExistence type="predicted"/>
<dbReference type="PANTHER" id="PTHR43535:SF1">
    <property type="entry name" value="PHOSPHATIDATE CYTIDYLYLTRANSFERASE"/>
    <property type="match status" value="1"/>
</dbReference>
<organism evidence="2 3">
    <name type="scientific">Filobacillus milosensis</name>
    <dbReference type="NCBI Taxonomy" id="94137"/>
    <lineage>
        <taxon>Bacteria</taxon>
        <taxon>Bacillati</taxon>
        <taxon>Bacillota</taxon>
        <taxon>Bacilli</taxon>
        <taxon>Bacillales</taxon>
        <taxon>Bacillaceae</taxon>
        <taxon>Filobacillus</taxon>
    </lineage>
</organism>
<keyword evidence="1" id="KW-1133">Transmembrane helix</keyword>
<evidence type="ECO:0000313" key="2">
    <source>
        <dbReference type="EMBL" id="TFB21393.1"/>
    </source>
</evidence>
<feature type="transmembrane region" description="Helical" evidence="1">
    <location>
        <begin position="286"/>
        <end position="306"/>
    </location>
</feature>
<name>A0A4Y8IS06_9BACI</name>
<evidence type="ECO:0000313" key="3">
    <source>
        <dbReference type="Proteomes" id="UP000297975"/>
    </source>
</evidence>
<gene>
    <name evidence="2" type="ORF">E3U55_08750</name>
</gene>
<dbReference type="AlphaFoldDB" id="A0A4Y8IS06"/>
<sequence length="309" mass="35814">MEVSLITQTIWTLSIIFFVLLVATLVFYVLKKSQPNKDFTNILTRVKTWWGMFVVFCFATLFNPLVSLFSIMILCLFALREYFSMMKSRKSDRRLFLWSYLMIPIQFYWIYIGWYGMFIVFIPIYVFLFLPLPRIIGKGTLGFLRSVSFTQWGLMLMVFGLSHLAYYPIASPEYGPNLVLYLIVLTQLNDVIQFIVSLYIGKRKVVPTANPNITWEGFIGALLVTAGASYLLYPYLTTFDLTFGILSGVIISVAGYQGSVTISVLKRDLLIGDHEKQESLKNRYLSRVDSLSYTSPVFFHIIRYFFDFM</sequence>
<dbReference type="GO" id="GO:0009273">
    <property type="term" value="P:peptidoglycan-based cell wall biogenesis"/>
    <property type="evidence" value="ECO:0007669"/>
    <property type="project" value="TreeGrafter"/>
</dbReference>
<reference evidence="2 3" key="1">
    <citation type="submission" date="2019-03" db="EMBL/GenBank/DDBJ databases">
        <authorList>
            <person name="He R.-H."/>
        </authorList>
    </citation>
    <scope>NUCLEOTIDE SEQUENCE [LARGE SCALE GENOMIC DNA]</scope>
    <source>
        <strain evidence="3">SH 714</strain>
    </source>
</reference>
<comment type="caution">
    <text evidence="2">The sequence shown here is derived from an EMBL/GenBank/DDBJ whole genome shotgun (WGS) entry which is preliminary data.</text>
</comment>
<dbReference type="GO" id="GO:0005886">
    <property type="term" value="C:plasma membrane"/>
    <property type="evidence" value="ECO:0007669"/>
    <property type="project" value="TreeGrafter"/>
</dbReference>
<protein>
    <submittedName>
        <fullName evidence="2">CDP-diglyceride synthetase</fullName>
    </submittedName>
</protein>
<feature type="transmembrane region" description="Helical" evidence="1">
    <location>
        <begin position="149"/>
        <end position="166"/>
    </location>
</feature>
<keyword evidence="3" id="KW-1185">Reference proteome</keyword>
<evidence type="ECO:0000256" key="1">
    <source>
        <dbReference type="SAM" id="Phobius"/>
    </source>
</evidence>
<feature type="transmembrane region" description="Helical" evidence="1">
    <location>
        <begin position="245"/>
        <end position="265"/>
    </location>
</feature>
<feature type="transmembrane region" description="Helical" evidence="1">
    <location>
        <begin position="178"/>
        <end position="201"/>
    </location>
</feature>
<feature type="transmembrane region" description="Helical" evidence="1">
    <location>
        <begin position="50"/>
        <end position="83"/>
    </location>
</feature>
<dbReference type="PANTHER" id="PTHR43535">
    <property type="entry name" value="PHOSPHATIDATE CYTIDYLYLTRANSFERASE"/>
    <property type="match status" value="1"/>
</dbReference>
<dbReference type="OrthoDB" id="9799199at2"/>
<dbReference type="Proteomes" id="UP000297975">
    <property type="component" value="Unassembled WGS sequence"/>
</dbReference>
<accession>A0A4Y8IS06</accession>
<dbReference type="RefSeq" id="WP_134340058.1">
    <property type="nucleotide sequence ID" value="NZ_SOPW01000008.1"/>
</dbReference>
<feature type="transmembrane region" description="Helical" evidence="1">
    <location>
        <begin position="213"/>
        <end position="233"/>
    </location>
</feature>
<keyword evidence="1" id="KW-0812">Transmembrane</keyword>
<dbReference type="EMBL" id="SOPW01000008">
    <property type="protein sequence ID" value="TFB21393.1"/>
    <property type="molecule type" value="Genomic_DNA"/>
</dbReference>